<dbReference type="InterPro" id="IPR035979">
    <property type="entry name" value="RBD_domain_sf"/>
</dbReference>
<dbReference type="GO" id="GO:0003723">
    <property type="term" value="F:RNA binding"/>
    <property type="evidence" value="ECO:0007669"/>
    <property type="project" value="UniProtKB-UniRule"/>
</dbReference>
<dbReference type="GO" id="GO:0005634">
    <property type="term" value="C:nucleus"/>
    <property type="evidence" value="ECO:0007669"/>
    <property type="project" value="EnsemblPlants"/>
</dbReference>
<dbReference type="InParanoid" id="A0A068UBJ1"/>
<dbReference type="Gramene" id="CDP05559">
    <property type="protein sequence ID" value="CDP05559"/>
    <property type="gene ID" value="GSCOC_T00020677001"/>
</dbReference>
<reference evidence="6" key="1">
    <citation type="journal article" date="2014" name="Science">
        <title>The coffee genome provides insight into the convergent evolution of caffeine biosynthesis.</title>
        <authorList>
            <person name="Denoeud F."/>
            <person name="Carretero-Paulet L."/>
            <person name="Dereeper A."/>
            <person name="Droc G."/>
            <person name="Guyot R."/>
            <person name="Pietrella M."/>
            <person name="Zheng C."/>
            <person name="Alberti A."/>
            <person name="Anthony F."/>
            <person name="Aprea G."/>
            <person name="Aury J.M."/>
            <person name="Bento P."/>
            <person name="Bernard M."/>
            <person name="Bocs S."/>
            <person name="Campa C."/>
            <person name="Cenci A."/>
            <person name="Combes M.C."/>
            <person name="Crouzillat D."/>
            <person name="Da Silva C."/>
            <person name="Daddiego L."/>
            <person name="De Bellis F."/>
            <person name="Dussert S."/>
            <person name="Garsmeur O."/>
            <person name="Gayraud T."/>
            <person name="Guignon V."/>
            <person name="Jahn K."/>
            <person name="Jamilloux V."/>
            <person name="Joet T."/>
            <person name="Labadie K."/>
            <person name="Lan T."/>
            <person name="Leclercq J."/>
            <person name="Lepelley M."/>
            <person name="Leroy T."/>
            <person name="Li L.T."/>
            <person name="Librado P."/>
            <person name="Lopez L."/>
            <person name="Munoz A."/>
            <person name="Noel B."/>
            <person name="Pallavicini A."/>
            <person name="Perrotta G."/>
            <person name="Poncet V."/>
            <person name="Pot D."/>
            <person name="Priyono X."/>
            <person name="Rigoreau M."/>
            <person name="Rouard M."/>
            <person name="Rozas J."/>
            <person name="Tranchant-Dubreuil C."/>
            <person name="VanBuren R."/>
            <person name="Zhang Q."/>
            <person name="Andrade A.C."/>
            <person name="Argout X."/>
            <person name="Bertrand B."/>
            <person name="de Kochko A."/>
            <person name="Graziosi G."/>
            <person name="Henry R.J."/>
            <person name="Jayarama X."/>
            <person name="Ming R."/>
            <person name="Nagai C."/>
            <person name="Rounsley S."/>
            <person name="Sankoff D."/>
            <person name="Giuliano G."/>
            <person name="Albert V.A."/>
            <person name="Wincker P."/>
            <person name="Lashermes P."/>
        </authorList>
    </citation>
    <scope>NUCLEOTIDE SEQUENCE [LARGE SCALE GENOMIC DNA]</scope>
    <source>
        <strain evidence="6">cv. DH200-94</strain>
    </source>
</reference>
<dbReference type="OrthoDB" id="7763451at2759"/>
<evidence type="ECO:0000256" key="1">
    <source>
        <dbReference type="PROSITE-ProRule" id="PRU00176"/>
    </source>
</evidence>
<dbReference type="InterPro" id="IPR000504">
    <property type="entry name" value="RRM_dom"/>
</dbReference>
<gene>
    <name evidence="5" type="ORF">GSCOC_T00020677001</name>
</gene>
<keyword evidence="2" id="KW-0175">Coiled coil</keyword>
<dbReference type="SMART" id="SM00360">
    <property type="entry name" value="RRM"/>
    <property type="match status" value="1"/>
</dbReference>
<dbReference type="EMBL" id="HG739100">
    <property type="protein sequence ID" value="CDP05559.1"/>
    <property type="molecule type" value="Genomic_DNA"/>
</dbReference>
<dbReference type="AlphaFoldDB" id="A0A068UBJ1"/>
<feature type="region of interest" description="Disordered" evidence="3">
    <location>
        <begin position="1"/>
        <end position="21"/>
    </location>
</feature>
<dbReference type="GO" id="GO:0034051">
    <property type="term" value="P:negative regulation of plant-type hypersensitive response"/>
    <property type="evidence" value="ECO:0007669"/>
    <property type="project" value="EnsemblPlants"/>
</dbReference>
<proteinExistence type="predicted"/>
<dbReference type="PANTHER" id="PTHR32343:SF29">
    <property type="entry name" value="RNA-BINDING (RRM_RBD_RNP MOTIFS) FAMILY PROTEIN"/>
    <property type="match status" value="1"/>
</dbReference>
<evidence type="ECO:0000313" key="5">
    <source>
        <dbReference type="EMBL" id="CDP05559.1"/>
    </source>
</evidence>
<dbReference type="GO" id="GO:0005886">
    <property type="term" value="C:plasma membrane"/>
    <property type="evidence" value="ECO:0007669"/>
    <property type="project" value="EnsemblPlants"/>
</dbReference>
<dbReference type="Pfam" id="PF00076">
    <property type="entry name" value="RRM_1"/>
    <property type="match status" value="1"/>
</dbReference>
<evidence type="ECO:0000259" key="4">
    <source>
        <dbReference type="PROSITE" id="PS50102"/>
    </source>
</evidence>
<evidence type="ECO:0000313" key="6">
    <source>
        <dbReference type="Proteomes" id="UP000295252"/>
    </source>
</evidence>
<keyword evidence="1" id="KW-0694">RNA-binding</keyword>
<dbReference type="Gene3D" id="3.30.70.330">
    <property type="match status" value="1"/>
</dbReference>
<feature type="domain" description="RRM" evidence="4">
    <location>
        <begin position="29"/>
        <end position="103"/>
    </location>
</feature>
<dbReference type="PROSITE" id="PS50102">
    <property type="entry name" value="RRM"/>
    <property type="match status" value="1"/>
</dbReference>
<keyword evidence="6" id="KW-1185">Reference proteome</keyword>
<accession>A0A068UBJ1</accession>
<sequence length="304" mass="32859">MDHTNQNPGENTQITSNPNWTINVPDQIRTIKVSNISPSSTDKEIQEFFSFSGNIQYVEMQRETETTQLAYVTFEESKGADTAMLLTGATIADLPISITQVENYQLPPNAVLNTEPTSTGSAVQKAEDVVSTMLSKGFSLGKDALNKAKSFDEKHQLTSTASATVASIDTKLGLTEKLSQGTAAVNEKVKEMDERFQVSEKTRSALAAAEQRATVAGSAIMSNRYVSSGASWVSNAFNRVAKAAEGVSIMTKEKVAKAEEERRDNLQKEQVAMVNEFAHVHLDQSLVGDVPAHPASSPDGSKLV</sequence>
<dbReference type="GO" id="GO:0050832">
    <property type="term" value="P:defense response to fungus"/>
    <property type="evidence" value="ECO:0007669"/>
    <property type="project" value="EnsemblPlants"/>
</dbReference>
<dbReference type="STRING" id="49390.A0A068UBJ1"/>
<name>A0A068UBJ1_COFCA</name>
<dbReference type="SUPFAM" id="SSF54928">
    <property type="entry name" value="RNA-binding domain, RBD"/>
    <property type="match status" value="1"/>
</dbReference>
<dbReference type="PANTHER" id="PTHR32343">
    <property type="entry name" value="SERINE/ARGININE-RICH SPLICING FACTOR"/>
    <property type="match status" value="1"/>
</dbReference>
<dbReference type="PhylomeDB" id="A0A068UBJ1"/>
<dbReference type="OMA" id="TITHAQD"/>
<organism evidence="5 6">
    <name type="scientific">Coffea canephora</name>
    <name type="common">Robusta coffee</name>
    <dbReference type="NCBI Taxonomy" id="49390"/>
    <lineage>
        <taxon>Eukaryota</taxon>
        <taxon>Viridiplantae</taxon>
        <taxon>Streptophyta</taxon>
        <taxon>Embryophyta</taxon>
        <taxon>Tracheophyta</taxon>
        <taxon>Spermatophyta</taxon>
        <taxon>Magnoliopsida</taxon>
        <taxon>eudicotyledons</taxon>
        <taxon>Gunneridae</taxon>
        <taxon>Pentapetalae</taxon>
        <taxon>asterids</taxon>
        <taxon>lamiids</taxon>
        <taxon>Gentianales</taxon>
        <taxon>Rubiaceae</taxon>
        <taxon>Ixoroideae</taxon>
        <taxon>Gardenieae complex</taxon>
        <taxon>Bertiereae - Coffeeae clade</taxon>
        <taxon>Coffeeae</taxon>
        <taxon>Coffea</taxon>
    </lineage>
</organism>
<protein>
    <recommendedName>
        <fullName evidence="4">RRM domain-containing protein</fullName>
    </recommendedName>
</protein>
<evidence type="ECO:0000256" key="3">
    <source>
        <dbReference type="SAM" id="MobiDB-lite"/>
    </source>
</evidence>
<feature type="coiled-coil region" evidence="2">
    <location>
        <begin position="249"/>
        <end position="276"/>
    </location>
</feature>
<evidence type="ECO:0000256" key="2">
    <source>
        <dbReference type="SAM" id="Coils"/>
    </source>
</evidence>
<dbReference type="InterPro" id="IPR012677">
    <property type="entry name" value="Nucleotide-bd_a/b_plait_sf"/>
</dbReference>
<dbReference type="Proteomes" id="UP000295252">
    <property type="component" value="Chromosome III"/>
</dbReference>